<reference evidence="1 2" key="1">
    <citation type="submission" date="2018-02" db="EMBL/GenBank/DDBJ databases">
        <title>Comparative genomes isolates from brazilian mangrove.</title>
        <authorList>
            <person name="Araujo J.E."/>
            <person name="Taketani R.G."/>
            <person name="Silva M.C.P."/>
            <person name="Loureco M.V."/>
            <person name="Andreote F.D."/>
        </authorList>
    </citation>
    <scope>NUCLEOTIDE SEQUENCE [LARGE SCALE GENOMIC DNA]</scope>
    <source>
        <strain evidence="1 2">Nap-Phe MGV</strain>
    </source>
</reference>
<dbReference type="AlphaFoldDB" id="A0A2S8GJM5"/>
<gene>
    <name evidence="1" type="ORF">C5Y93_19465</name>
</gene>
<dbReference type="RefSeq" id="WP_105337108.1">
    <property type="nucleotide sequence ID" value="NZ_PUHZ01000019.1"/>
</dbReference>
<dbReference type="Proteomes" id="UP000237819">
    <property type="component" value="Unassembled WGS sequence"/>
</dbReference>
<evidence type="ECO:0000313" key="2">
    <source>
        <dbReference type="Proteomes" id="UP000237819"/>
    </source>
</evidence>
<accession>A0A2S8GJM5</accession>
<proteinExistence type="predicted"/>
<dbReference type="EMBL" id="PUHZ01000019">
    <property type="protein sequence ID" value="PQO44580.1"/>
    <property type="molecule type" value="Genomic_DNA"/>
</dbReference>
<evidence type="ECO:0000313" key="1">
    <source>
        <dbReference type="EMBL" id="PQO44580.1"/>
    </source>
</evidence>
<organism evidence="1 2">
    <name type="scientific">Blastopirellula marina</name>
    <dbReference type="NCBI Taxonomy" id="124"/>
    <lineage>
        <taxon>Bacteria</taxon>
        <taxon>Pseudomonadati</taxon>
        <taxon>Planctomycetota</taxon>
        <taxon>Planctomycetia</taxon>
        <taxon>Pirellulales</taxon>
        <taxon>Pirellulaceae</taxon>
        <taxon>Blastopirellula</taxon>
    </lineage>
</organism>
<sequence length="101" mass="11415">MTEEINVLALVKGEERYVFLFSDQRRAEALRTLGRYASNPELSFTWYDAAVLSQKIRAQIADPDAATENESAVKPRFQFPANGPIDIGSMDVDHLDFDEFS</sequence>
<name>A0A2S8GJM5_9BACT</name>
<dbReference type="OrthoDB" id="281676at2"/>
<protein>
    <submittedName>
        <fullName evidence="1">Uncharacterized protein</fullName>
    </submittedName>
</protein>
<comment type="caution">
    <text evidence="1">The sequence shown here is derived from an EMBL/GenBank/DDBJ whole genome shotgun (WGS) entry which is preliminary data.</text>
</comment>